<organism evidence="1 2">
    <name type="scientific">Glossina palpalis gambiensis</name>
    <dbReference type="NCBI Taxonomy" id="67801"/>
    <lineage>
        <taxon>Eukaryota</taxon>
        <taxon>Metazoa</taxon>
        <taxon>Ecdysozoa</taxon>
        <taxon>Arthropoda</taxon>
        <taxon>Hexapoda</taxon>
        <taxon>Insecta</taxon>
        <taxon>Pterygota</taxon>
        <taxon>Neoptera</taxon>
        <taxon>Endopterygota</taxon>
        <taxon>Diptera</taxon>
        <taxon>Brachycera</taxon>
        <taxon>Muscomorpha</taxon>
        <taxon>Hippoboscoidea</taxon>
        <taxon>Glossinidae</taxon>
        <taxon>Glossina</taxon>
    </lineage>
</organism>
<keyword evidence="2" id="KW-1185">Reference proteome</keyword>
<dbReference type="AlphaFoldDB" id="A0A1B0AZE9"/>
<proteinExistence type="predicted"/>
<name>A0A1B0AZE9_9MUSC</name>
<evidence type="ECO:0000313" key="2">
    <source>
        <dbReference type="Proteomes" id="UP000092460"/>
    </source>
</evidence>
<protein>
    <submittedName>
        <fullName evidence="1">Uncharacterized protein</fullName>
    </submittedName>
</protein>
<reference evidence="1" key="2">
    <citation type="submission" date="2020-05" db="UniProtKB">
        <authorList>
            <consortium name="EnsemblMetazoa"/>
        </authorList>
    </citation>
    <scope>IDENTIFICATION</scope>
    <source>
        <strain evidence="1">IAEA</strain>
    </source>
</reference>
<accession>A0A1B0AZE9</accession>
<dbReference type="VEuPathDB" id="VectorBase:GPPI013789"/>
<reference evidence="2" key="1">
    <citation type="submission" date="2015-01" db="EMBL/GenBank/DDBJ databases">
        <authorList>
            <person name="Aksoy S."/>
            <person name="Warren W."/>
            <person name="Wilson R.K."/>
        </authorList>
    </citation>
    <scope>NUCLEOTIDE SEQUENCE [LARGE SCALE GENOMIC DNA]</scope>
    <source>
        <strain evidence="2">IAEA</strain>
    </source>
</reference>
<evidence type="ECO:0000313" key="1">
    <source>
        <dbReference type="EnsemblMetazoa" id="GPPI013789-PA"/>
    </source>
</evidence>
<sequence length="69" mass="8302">MHCNITSGEWMRECINAYMKEYEFKVIKLVSVQLYKDYKPSFSYSHSVNAKDNKHVADERRRLICFTFT</sequence>
<dbReference type="EnsemblMetazoa" id="GPPI013789-RA">
    <property type="protein sequence ID" value="GPPI013789-PA"/>
    <property type="gene ID" value="GPPI013789"/>
</dbReference>
<dbReference type="Proteomes" id="UP000092460">
    <property type="component" value="Unassembled WGS sequence"/>
</dbReference>
<dbReference type="EMBL" id="JXJN01006256">
    <property type="status" value="NOT_ANNOTATED_CDS"/>
    <property type="molecule type" value="Genomic_DNA"/>
</dbReference>